<protein>
    <recommendedName>
        <fullName evidence="1">EF-hand domain-containing protein</fullName>
    </recommendedName>
</protein>
<feature type="non-terminal residue" evidence="2">
    <location>
        <position position="1"/>
    </location>
</feature>
<reference evidence="3" key="1">
    <citation type="submission" date="2022-10" db="EMBL/GenBank/DDBJ databases">
        <title>Genome assembly of Pristionchus species.</title>
        <authorList>
            <person name="Yoshida K."/>
            <person name="Sommer R.J."/>
        </authorList>
    </citation>
    <scope>NUCLEOTIDE SEQUENCE [LARGE SCALE GENOMIC DNA]</scope>
    <source>
        <strain evidence="3">RS5460</strain>
    </source>
</reference>
<dbReference type="SUPFAM" id="SSF47473">
    <property type="entry name" value="EF-hand"/>
    <property type="match status" value="1"/>
</dbReference>
<dbReference type="GO" id="GO:0005509">
    <property type="term" value="F:calcium ion binding"/>
    <property type="evidence" value="ECO:0007669"/>
    <property type="project" value="InterPro"/>
</dbReference>
<keyword evidence="3" id="KW-1185">Reference proteome</keyword>
<dbReference type="Pfam" id="PF13202">
    <property type="entry name" value="EF-hand_5"/>
    <property type="match status" value="1"/>
</dbReference>
<organism evidence="2 3">
    <name type="scientific">Pristionchus mayeri</name>
    <dbReference type="NCBI Taxonomy" id="1317129"/>
    <lineage>
        <taxon>Eukaryota</taxon>
        <taxon>Metazoa</taxon>
        <taxon>Ecdysozoa</taxon>
        <taxon>Nematoda</taxon>
        <taxon>Chromadorea</taxon>
        <taxon>Rhabditida</taxon>
        <taxon>Rhabditina</taxon>
        <taxon>Diplogasteromorpha</taxon>
        <taxon>Diplogasteroidea</taxon>
        <taxon>Neodiplogasteridae</taxon>
        <taxon>Pristionchus</taxon>
    </lineage>
</organism>
<evidence type="ECO:0000313" key="2">
    <source>
        <dbReference type="EMBL" id="GMR51178.1"/>
    </source>
</evidence>
<dbReference type="Proteomes" id="UP001328107">
    <property type="component" value="Unassembled WGS sequence"/>
</dbReference>
<accession>A0AAN5I3Y6</accession>
<dbReference type="InterPro" id="IPR002048">
    <property type="entry name" value="EF_hand_dom"/>
</dbReference>
<dbReference type="EMBL" id="BTRK01000005">
    <property type="protein sequence ID" value="GMR51178.1"/>
    <property type="molecule type" value="Genomic_DNA"/>
</dbReference>
<dbReference type="AlphaFoldDB" id="A0AAN5I3Y6"/>
<proteinExistence type="predicted"/>
<evidence type="ECO:0000313" key="3">
    <source>
        <dbReference type="Proteomes" id="UP001328107"/>
    </source>
</evidence>
<sequence>LVTISLIALSEQECCGGYDIFERAMNDYLRCRSNSPCNIFCCNCDGPCRRNKRSINQCVSDVPDSLHYFTFIDSNGDGLISEEEGWAFFMNGSSSSGVKRGNEIGGWFTLNKDGFIQPREFDKTLA</sequence>
<name>A0AAN5I3Y6_9BILA</name>
<comment type="caution">
    <text evidence="2">The sequence shown here is derived from an EMBL/GenBank/DDBJ whole genome shotgun (WGS) entry which is preliminary data.</text>
</comment>
<dbReference type="InterPro" id="IPR011992">
    <property type="entry name" value="EF-hand-dom_pair"/>
</dbReference>
<evidence type="ECO:0000259" key="1">
    <source>
        <dbReference type="Pfam" id="PF13202"/>
    </source>
</evidence>
<feature type="domain" description="EF-hand" evidence="1">
    <location>
        <begin position="68"/>
        <end position="84"/>
    </location>
</feature>
<gene>
    <name evidence="2" type="ORF">PMAYCL1PPCAC_21373</name>
</gene>